<keyword evidence="2" id="KW-1185">Reference proteome</keyword>
<dbReference type="Proteomes" id="UP000632498">
    <property type="component" value="Unassembled WGS sequence"/>
</dbReference>
<dbReference type="EMBL" id="BMHV01000035">
    <property type="protein sequence ID" value="GGF75045.1"/>
    <property type="molecule type" value="Genomic_DNA"/>
</dbReference>
<organism evidence="1 2">
    <name type="scientific">Terasakiella brassicae</name>
    <dbReference type="NCBI Taxonomy" id="1634917"/>
    <lineage>
        <taxon>Bacteria</taxon>
        <taxon>Pseudomonadati</taxon>
        <taxon>Pseudomonadota</taxon>
        <taxon>Alphaproteobacteria</taxon>
        <taxon>Rhodospirillales</taxon>
        <taxon>Terasakiellaceae</taxon>
        <taxon>Terasakiella</taxon>
    </lineage>
</organism>
<evidence type="ECO:0000313" key="2">
    <source>
        <dbReference type="Proteomes" id="UP000632498"/>
    </source>
</evidence>
<sequence>MIELNFSNKQKPMAVVKRNDPVKVFRAALAQQLNVVAQELNGKTLTIERRRYHHGKPTTIAVPVRKWYWADDGEYYLILRYSSQKVKIRGYESIRCGATLGHVQATLNRVVEALDDQDEDVLVALDDAFERTRWKKFTNIQS</sequence>
<reference evidence="1" key="2">
    <citation type="submission" date="2020-09" db="EMBL/GenBank/DDBJ databases">
        <authorList>
            <person name="Sun Q."/>
            <person name="Zhou Y."/>
        </authorList>
    </citation>
    <scope>NUCLEOTIDE SEQUENCE</scope>
    <source>
        <strain evidence="1">CGMCC 1.15254</strain>
    </source>
</reference>
<dbReference type="RefSeq" id="WP_188666953.1">
    <property type="nucleotide sequence ID" value="NZ_BMHV01000035.1"/>
</dbReference>
<reference evidence="1" key="1">
    <citation type="journal article" date="2014" name="Int. J. Syst. Evol. Microbiol.">
        <title>Complete genome sequence of Corynebacterium casei LMG S-19264T (=DSM 44701T), isolated from a smear-ripened cheese.</title>
        <authorList>
            <consortium name="US DOE Joint Genome Institute (JGI-PGF)"/>
            <person name="Walter F."/>
            <person name="Albersmeier A."/>
            <person name="Kalinowski J."/>
            <person name="Ruckert C."/>
        </authorList>
    </citation>
    <scope>NUCLEOTIDE SEQUENCE</scope>
    <source>
        <strain evidence="1">CGMCC 1.15254</strain>
    </source>
</reference>
<protein>
    <submittedName>
        <fullName evidence="1">Uncharacterized protein</fullName>
    </submittedName>
</protein>
<name>A0A917C8M3_9PROT</name>
<comment type="caution">
    <text evidence="1">The sequence shown here is derived from an EMBL/GenBank/DDBJ whole genome shotgun (WGS) entry which is preliminary data.</text>
</comment>
<dbReference type="AlphaFoldDB" id="A0A917C8M3"/>
<gene>
    <name evidence="1" type="ORF">GCM10011332_31360</name>
</gene>
<accession>A0A917C8M3</accession>
<proteinExistence type="predicted"/>
<evidence type="ECO:0000313" key="1">
    <source>
        <dbReference type="EMBL" id="GGF75045.1"/>
    </source>
</evidence>